<name>A0A401U0P8_CHIPU</name>
<proteinExistence type="predicted"/>
<comment type="caution">
    <text evidence="1">The sequence shown here is derived from an EMBL/GenBank/DDBJ whole genome shotgun (WGS) entry which is preliminary data.</text>
</comment>
<accession>A0A401U0P8</accession>
<protein>
    <submittedName>
        <fullName evidence="1">Uncharacterized protein</fullName>
    </submittedName>
</protein>
<reference evidence="1 2" key="1">
    <citation type="journal article" date="2018" name="Nat. Ecol. Evol.">
        <title>Shark genomes provide insights into elasmobranch evolution and the origin of vertebrates.</title>
        <authorList>
            <person name="Hara Y"/>
            <person name="Yamaguchi K"/>
            <person name="Onimaru K"/>
            <person name="Kadota M"/>
            <person name="Koyanagi M"/>
            <person name="Keeley SD"/>
            <person name="Tatsumi K"/>
            <person name="Tanaka K"/>
            <person name="Motone F"/>
            <person name="Kageyama Y"/>
            <person name="Nozu R"/>
            <person name="Adachi N"/>
            <person name="Nishimura O"/>
            <person name="Nakagawa R"/>
            <person name="Tanegashima C"/>
            <person name="Kiyatake I"/>
            <person name="Matsumoto R"/>
            <person name="Murakumo K"/>
            <person name="Nishida K"/>
            <person name="Terakita A"/>
            <person name="Kuratani S"/>
            <person name="Sato K"/>
            <person name="Hyodo S Kuraku.S."/>
        </authorList>
    </citation>
    <scope>NUCLEOTIDE SEQUENCE [LARGE SCALE GENOMIC DNA]</scope>
</reference>
<dbReference type="Proteomes" id="UP000287033">
    <property type="component" value="Unassembled WGS sequence"/>
</dbReference>
<dbReference type="AlphaFoldDB" id="A0A401U0P8"/>
<sequence>MSATCCACAVRATAAGARRPADAVTSETVIAVLPRWTLPGSFRPSFIRCHTDSSDMSIGDHLREAPDGAEPIGALRARSVIRSTIGAVPERHQDPVNGIREIGA</sequence>
<gene>
    <name evidence="1" type="ORF">chiPu_0032721</name>
</gene>
<keyword evidence="2" id="KW-1185">Reference proteome</keyword>
<organism evidence="1 2">
    <name type="scientific">Chiloscyllium punctatum</name>
    <name type="common">Brownbanded bambooshark</name>
    <name type="synonym">Hemiscyllium punctatum</name>
    <dbReference type="NCBI Taxonomy" id="137246"/>
    <lineage>
        <taxon>Eukaryota</taxon>
        <taxon>Metazoa</taxon>
        <taxon>Chordata</taxon>
        <taxon>Craniata</taxon>
        <taxon>Vertebrata</taxon>
        <taxon>Chondrichthyes</taxon>
        <taxon>Elasmobranchii</taxon>
        <taxon>Galeomorphii</taxon>
        <taxon>Galeoidea</taxon>
        <taxon>Orectolobiformes</taxon>
        <taxon>Hemiscylliidae</taxon>
        <taxon>Chiloscyllium</taxon>
    </lineage>
</organism>
<evidence type="ECO:0000313" key="2">
    <source>
        <dbReference type="Proteomes" id="UP000287033"/>
    </source>
</evidence>
<dbReference type="EMBL" id="BEZZ01244061">
    <property type="protein sequence ID" value="GCC48468.1"/>
    <property type="molecule type" value="Genomic_DNA"/>
</dbReference>
<evidence type="ECO:0000313" key="1">
    <source>
        <dbReference type="EMBL" id="GCC48468.1"/>
    </source>
</evidence>